<evidence type="ECO:0000313" key="3">
    <source>
        <dbReference type="EMBL" id="KAF2493232.1"/>
    </source>
</evidence>
<dbReference type="OrthoDB" id="426718at2759"/>
<proteinExistence type="predicted"/>
<sequence>MIALGRIYRRPLVAILIFLVFVYYKLSTGFAVSPHGVFPRPRFTPGVSKSADHEYTRTLVIARTSSEDVSWIEKELGSSPSFQTAIYTVDAPIPPFTVPKNKGREVMPYLTYIITHYQNLSDVTIFMHASPVAWHNNDLLDGSSPVMLRALSSHKVVRDGYFNLRCHQSPGCSDQVHHLGAEFGIENPKLAAFAMAWTEILPATPMPKVLRQPCCSQFAVSRERIRALPLEQYGFFQDWVLATELTDALSGRVWEYLWQYIWTGQPELCPEVHLCYCDGFGLCFGGEEQYKAYITLGREKGNLERVIEDDKKIGNEEAQKLVQAPKRIVELNAKMKEVKEEAFERGKNPKKRAAEAGRLLKDGDGY</sequence>
<keyword evidence="2" id="KW-1133">Transmembrane helix</keyword>
<reference evidence="3" key="1">
    <citation type="journal article" date="2020" name="Stud. Mycol.">
        <title>101 Dothideomycetes genomes: a test case for predicting lifestyles and emergence of pathogens.</title>
        <authorList>
            <person name="Haridas S."/>
            <person name="Albert R."/>
            <person name="Binder M."/>
            <person name="Bloem J."/>
            <person name="Labutti K."/>
            <person name="Salamov A."/>
            <person name="Andreopoulos B."/>
            <person name="Baker S."/>
            <person name="Barry K."/>
            <person name="Bills G."/>
            <person name="Bluhm B."/>
            <person name="Cannon C."/>
            <person name="Castanera R."/>
            <person name="Culley D."/>
            <person name="Daum C."/>
            <person name="Ezra D."/>
            <person name="Gonzalez J."/>
            <person name="Henrissat B."/>
            <person name="Kuo A."/>
            <person name="Liang C."/>
            <person name="Lipzen A."/>
            <person name="Lutzoni F."/>
            <person name="Magnuson J."/>
            <person name="Mondo S."/>
            <person name="Nolan M."/>
            <person name="Ohm R."/>
            <person name="Pangilinan J."/>
            <person name="Park H.-J."/>
            <person name="Ramirez L."/>
            <person name="Alfaro M."/>
            <person name="Sun H."/>
            <person name="Tritt A."/>
            <person name="Yoshinaga Y."/>
            <person name="Zwiers L.-H."/>
            <person name="Turgeon B."/>
            <person name="Goodwin S."/>
            <person name="Spatafora J."/>
            <person name="Crous P."/>
            <person name="Grigoriev I."/>
        </authorList>
    </citation>
    <scope>NUCLEOTIDE SEQUENCE</scope>
    <source>
        <strain evidence="3">CBS 269.34</strain>
    </source>
</reference>
<accession>A0A6A6QLV0</accession>
<evidence type="ECO:0000256" key="2">
    <source>
        <dbReference type="SAM" id="Phobius"/>
    </source>
</evidence>
<dbReference type="InterPro" id="IPR021838">
    <property type="entry name" value="DUF3431"/>
</dbReference>
<dbReference type="Pfam" id="PF11913">
    <property type="entry name" value="DUF3431"/>
    <property type="match status" value="1"/>
</dbReference>
<keyword evidence="2" id="KW-0812">Transmembrane</keyword>
<evidence type="ECO:0000313" key="4">
    <source>
        <dbReference type="Proteomes" id="UP000799750"/>
    </source>
</evidence>
<dbReference type="PANTHER" id="PTHR37490">
    <property type="entry name" value="EXPRESSED PROTEIN"/>
    <property type="match status" value="1"/>
</dbReference>
<name>A0A6A6QLV0_9PEZI</name>
<evidence type="ECO:0000256" key="1">
    <source>
        <dbReference type="SAM" id="MobiDB-lite"/>
    </source>
</evidence>
<dbReference type="EMBL" id="MU004192">
    <property type="protein sequence ID" value="KAF2493232.1"/>
    <property type="molecule type" value="Genomic_DNA"/>
</dbReference>
<feature type="region of interest" description="Disordered" evidence="1">
    <location>
        <begin position="341"/>
        <end position="366"/>
    </location>
</feature>
<protein>
    <submittedName>
        <fullName evidence="3">Uncharacterized protein</fullName>
    </submittedName>
</protein>
<gene>
    <name evidence="3" type="ORF">BU16DRAFT_74337</name>
</gene>
<dbReference type="PANTHER" id="PTHR37490:SF3">
    <property type="entry name" value="DUF3431 DOMAIN CONTAINING PROTEIN"/>
    <property type="match status" value="1"/>
</dbReference>
<dbReference type="AlphaFoldDB" id="A0A6A6QLV0"/>
<keyword evidence="4" id="KW-1185">Reference proteome</keyword>
<keyword evidence="2" id="KW-0472">Membrane</keyword>
<feature type="transmembrane region" description="Helical" evidence="2">
    <location>
        <begin position="12"/>
        <end position="32"/>
    </location>
</feature>
<organism evidence="3 4">
    <name type="scientific">Lophium mytilinum</name>
    <dbReference type="NCBI Taxonomy" id="390894"/>
    <lineage>
        <taxon>Eukaryota</taxon>
        <taxon>Fungi</taxon>
        <taxon>Dikarya</taxon>
        <taxon>Ascomycota</taxon>
        <taxon>Pezizomycotina</taxon>
        <taxon>Dothideomycetes</taxon>
        <taxon>Pleosporomycetidae</taxon>
        <taxon>Mytilinidiales</taxon>
        <taxon>Mytilinidiaceae</taxon>
        <taxon>Lophium</taxon>
    </lineage>
</organism>
<dbReference type="Proteomes" id="UP000799750">
    <property type="component" value="Unassembled WGS sequence"/>
</dbReference>